<keyword evidence="3" id="KW-0479">Metal-binding</keyword>
<accession>W7MPT5</accession>
<evidence type="ECO:0000256" key="6">
    <source>
        <dbReference type="SAM" id="MobiDB-lite"/>
    </source>
</evidence>
<dbReference type="GO" id="GO:0008270">
    <property type="term" value="F:zinc ion binding"/>
    <property type="evidence" value="ECO:0007669"/>
    <property type="project" value="InterPro"/>
</dbReference>
<dbReference type="KEGG" id="fvr:FVEG_09100"/>
<dbReference type="InterPro" id="IPR004183">
    <property type="entry name" value="Xdiol_dOase_suB"/>
</dbReference>
<evidence type="ECO:0000256" key="1">
    <source>
        <dbReference type="ARBA" id="ARBA00001947"/>
    </source>
</evidence>
<sequence length="168" mass="19021">MGPRSFYSAPARPSQSRHPRSPGLSLESEDPEEHLRMGAALRKLRANNIAVVGSGFASFHNIRAMMMLGSSGPEQQRQFRTLSDEWNNTLTEATLKKDTNERWKALKGWRKFPYADMMHPPNGGEHFMPLLVCAGAAREGEETRKYNDEYVGVEISTFYWGAEEESKL</sequence>
<reference evidence="8 9" key="1">
    <citation type="journal article" date="2010" name="Nature">
        <title>Comparative genomics reveals mobile pathogenicity chromosomes in Fusarium.</title>
        <authorList>
            <person name="Ma L.J."/>
            <person name="van der Does H.C."/>
            <person name="Borkovich K.A."/>
            <person name="Coleman J.J."/>
            <person name="Daboussi M.J."/>
            <person name="Di Pietro A."/>
            <person name="Dufresne M."/>
            <person name="Freitag M."/>
            <person name="Grabherr M."/>
            <person name="Henrissat B."/>
            <person name="Houterman P.M."/>
            <person name="Kang S."/>
            <person name="Shim W.B."/>
            <person name="Woloshuk C."/>
            <person name="Xie X."/>
            <person name="Xu J.R."/>
            <person name="Antoniw J."/>
            <person name="Baker S.E."/>
            <person name="Bluhm B.H."/>
            <person name="Breakspear A."/>
            <person name="Brown D.W."/>
            <person name="Butchko R.A."/>
            <person name="Chapman S."/>
            <person name="Coulson R."/>
            <person name="Coutinho P.M."/>
            <person name="Danchin E.G."/>
            <person name="Diener A."/>
            <person name="Gale L.R."/>
            <person name="Gardiner D.M."/>
            <person name="Goff S."/>
            <person name="Hammond-Kosack K.E."/>
            <person name="Hilburn K."/>
            <person name="Hua-Van A."/>
            <person name="Jonkers W."/>
            <person name="Kazan K."/>
            <person name="Kodira C.D."/>
            <person name="Koehrsen M."/>
            <person name="Kumar L."/>
            <person name="Lee Y.H."/>
            <person name="Li L."/>
            <person name="Manners J.M."/>
            <person name="Miranda-Saavedra D."/>
            <person name="Mukherjee M."/>
            <person name="Park G."/>
            <person name="Park J."/>
            <person name="Park S.Y."/>
            <person name="Proctor R.H."/>
            <person name="Regev A."/>
            <person name="Ruiz-Roldan M.C."/>
            <person name="Sain D."/>
            <person name="Sakthikumar S."/>
            <person name="Sykes S."/>
            <person name="Schwartz D.C."/>
            <person name="Turgeon B.G."/>
            <person name="Wapinski I."/>
            <person name="Yoder O."/>
            <person name="Young S."/>
            <person name="Zeng Q."/>
            <person name="Zhou S."/>
            <person name="Galagan J."/>
            <person name="Cuomo C.A."/>
            <person name="Kistler H.C."/>
            <person name="Rep M."/>
        </authorList>
    </citation>
    <scope>NUCLEOTIDE SEQUENCE [LARGE SCALE GENOMIC DNA]</scope>
    <source>
        <strain evidence="9">M3125 / FGSC 7600</strain>
    </source>
</reference>
<evidence type="ECO:0000256" key="4">
    <source>
        <dbReference type="ARBA" id="ARBA00022833"/>
    </source>
</evidence>
<dbReference type="EMBL" id="CM000582">
    <property type="protein sequence ID" value="EWG49620.1"/>
    <property type="molecule type" value="Genomic_DNA"/>
</dbReference>
<proteinExistence type="inferred from homology"/>
<dbReference type="VEuPathDB" id="FungiDB:FVEG_09100"/>
<dbReference type="CDD" id="cd07363">
    <property type="entry name" value="45_DOPA_Dioxygenase"/>
    <property type="match status" value="1"/>
</dbReference>
<dbReference type="InterPro" id="IPR014436">
    <property type="entry name" value="Extradiol_dOase_DODA"/>
</dbReference>
<dbReference type="GO" id="GO:0008198">
    <property type="term" value="F:ferrous iron binding"/>
    <property type="evidence" value="ECO:0007669"/>
    <property type="project" value="InterPro"/>
</dbReference>
<dbReference type="PANTHER" id="PTHR30096">
    <property type="entry name" value="4,5-DOPA DIOXYGENASE EXTRADIOL-LIKE PROTEIN"/>
    <property type="match status" value="1"/>
</dbReference>
<dbReference type="Proteomes" id="UP000009096">
    <property type="component" value="Chromosome 5"/>
</dbReference>
<gene>
    <name evidence="8" type="ORF">FVEG_09100</name>
</gene>
<feature type="region of interest" description="Disordered" evidence="6">
    <location>
        <begin position="1"/>
        <end position="32"/>
    </location>
</feature>
<dbReference type="PANTHER" id="PTHR30096:SF0">
    <property type="entry name" value="4,5-DOPA DIOXYGENASE EXTRADIOL-LIKE PROTEIN"/>
    <property type="match status" value="1"/>
</dbReference>
<organism evidence="8 9">
    <name type="scientific">Gibberella moniliformis (strain M3125 / FGSC 7600)</name>
    <name type="common">Maize ear and stalk rot fungus</name>
    <name type="synonym">Fusarium verticillioides</name>
    <dbReference type="NCBI Taxonomy" id="334819"/>
    <lineage>
        <taxon>Eukaryota</taxon>
        <taxon>Fungi</taxon>
        <taxon>Dikarya</taxon>
        <taxon>Ascomycota</taxon>
        <taxon>Pezizomycotina</taxon>
        <taxon>Sordariomycetes</taxon>
        <taxon>Hypocreomycetidae</taxon>
        <taxon>Hypocreales</taxon>
        <taxon>Nectriaceae</taxon>
        <taxon>Fusarium</taxon>
        <taxon>Fusarium fujikuroi species complex</taxon>
    </lineage>
</organism>
<keyword evidence="4" id="KW-0862">Zinc</keyword>
<dbReference type="RefSeq" id="XP_018755811.1">
    <property type="nucleotide sequence ID" value="XM_018898021.1"/>
</dbReference>
<dbReference type="SUPFAM" id="SSF53213">
    <property type="entry name" value="LigB-like"/>
    <property type="match status" value="1"/>
</dbReference>
<evidence type="ECO:0000256" key="3">
    <source>
        <dbReference type="ARBA" id="ARBA00022723"/>
    </source>
</evidence>
<evidence type="ECO:0000313" key="8">
    <source>
        <dbReference type="EMBL" id="EWG49620.1"/>
    </source>
</evidence>
<name>W7MPT5_GIBM7</name>
<dbReference type="AlphaFoldDB" id="W7MPT5"/>
<protein>
    <recommendedName>
        <fullName evidence="7">Extradiol ring-cleavage dioxygenase class III enzyme subunit B domain-containing protein</fullName>
    </recommendedName>
</protein>
<evidence type="ECO:0000256" key="5">
    <source>
        <dbReference type="ARBA" id="ARBA00023002"/>
    </source>
</evidence>
<dbReference type="GeneID" id="30066783"/>
<dbReference type="Gene3D" id="3.40.830.10">
    <property type="entry name" value="LigB-like"/>
    <property type="match status" value="1"/>
</dbReference>
<evidence type="ECO:0000259" key="7">
    <source>
        <dbReference type="Pfam" id="PF02900"/>
    </source>
</evidence>
<dbReference type="Pfam" id="PF02900">
    <property type="entry name" value="LigB"/>
    <property type="match status" value="1"/>
</dbReference>
<dbReference type="EMBL" id="DS022253">
    <property type="protein sequence ID" value="EWG49620.1"/>
    <property type="molecule type" value="Genomic_DNA"/>
</dbReference>
<dbReference type="GO" id="GO:0016702">
    <property type="term" value="F:oxidoreductase activity, acting on single donors with incorporation of molecular oxygen, incorporation of two atoms of oxygen"/>
    <property type="evidence" value="ECO:0007669"/>
    <property type="project" value="UniProtKB-ARBA"/>
</dbReference>
<comment type="cofactor">
    <cofactor evidence="1">
        <name>Zn(2+)</name>
        <dbReference type="ChEBI" id="CHEBI:29105"/>
    </cofactor>
</comment>
<dbReference type="OrthoDB" id="7396853at2759"/>
<evidence type="ECO:0000313" key="9">
    <source>
        <dbReference type="Proteomes" id="UP000009096"/>
    </source>
</evidence>
<keyword evidence="5" id="KW-0560">Oxidoreductase</keyword>
<comment type="similarity">
    <text evidence="2">Belongs to the DODA-type extradiol aromatic ring-opening dioxygenase family.</text>
</comment>
<feature type="domain" description="Extradiol ring-cleavage dioxygenase class III enzyme subunit B" evidence="7">
    <location>
        <begin position="29"/>
        <end position="146"/>
    </location>
</feature>
<evidence type="ECO:0000256" key="2">
    <source>
        <dbReference type="ARBA" id="ARBA00007581"/>
    </source>
</evidence>
<keyword evidence="9" id="KW-1185">Reference proteome</keyword>